<dbReference type="AlphaFoldDB" id="A0A438GFE5"/>
<feature type="domain" description="Reverse transcriptase Ty1/copia-type" evidence="1">
    <location>
        <begin position="17"/>
        <end position="65"/>
    </location>
</feature>
<gene>
    <name evidence="2" type="primary">RE2_890</name>
    <name evidence="2" type="ORF">CK203_059987</name>
</gene>
<dbReference type="EMBL" id="QGNW01000451">
    <property type="protein sequence ID" value="RVW70909.1"/>
    <property type="molecule type" value="Genomic_DNA"/>
</dbReference>
<dbReference type="PANTHER" id="PTHR11439:SF467">
    <property type="entry name" value="INTEGRASE CATALYTIC DOMAIN-CONTAINING PROTEIN"/>
    <property type="match status" value="1"/>
</dbReference>
<dbReference type="Proteomes" id="UP000288805">
    <property type="component" value="Unassembled WGS sequence"/>
</dbReference>
<sequence length="138" mass="15765">MEEEYKALMRNHTWNLVPVIKLATIRVVLTLAIAQGWEIRQLDINNAFLNGYLQEDVFMSQPEDADYASYPDDRRSTSGYCVYLGGNLISWSSKKQSVVARSSIESEYRALAHVTTKVIWLKSLTIELGLQVRLRLAI</sequence>
<evidence type="ECO:0000259" key="1">
    <source>
        <dbReference type="Pfam" id="PF07727"/>
    </source>
</evidence>
<dbReference type="Pfam" id="PF07727">
    <property type="entry name" value="RVT_2"/>
    <property type="match status" value="1"/>
</dbReference>
<evidence type="ECO:0000313" key="2">
    <source>
        <dbReference type="EMBL" id="RVW70909.1"/>
    </source>
</evidence>
<proteinExistence type="predicted"/>
<organism evidence="2 3">
    <name type="scientific">Vitis vinifera</name>
    <name type="common">Grape</name>
    <dbReference type="NCBI Taxonomy" id="29760"/>
    <lineage>
        <taxon>Eukaryota</taxon>
        <taxon>Viridiplantae</taxon>
        <taxon>Streptophyta</taxon>
        <taxon>Embryophyta</taxon>
        <taxon>Tracheophyta</taxon>
        <taxon>Spermatophyta</taxon>
        <taxon>Magnoliopsida</taxon>
        <taxon>eudicotyledons</taxon>
        <taxon>Gunneridae</taxon>
        <taxon>Pentapetalae</taxon>
        <taxon>rosids</taxon>
        <taxon>Vitales</taxon>
        <taxon>Vitaceae</taxon>
        <taxon>Viteae</taxon>
        <taxon>Vitis</taxon>
    </lineage>
</organism>
<evidence type="ECO:0000313" key="3">
    <source>
        <dbReference type="Proteomes" id="UP000288805"/>
    </source>
</evidence>
<reference evidence="2 3" key="1">
    <citation type="journal article" date="2018" name="PLoS Genet.">
        <title>Population sequencing reveals clonal diversity and ancestral inbreeding in the grapevine cultivar Chardonnay.</title>
        <authorList>
            <person name="Roach M.J."/>
            <person name="Johnson D.L."/>
            <person name="Bohlmann J."/>
            <person name="van Vuuren H.J."/>
            <person name="Jones S.J."/>
            <person name="Pretorius I.S."/>
            <person name="Schmidt S.A."/>
            <person name="Borneman A.R."/>
        </authorList>
    </citation>
    <scope>NUCLEOTIDE SEQUENCE [LARGE SCALE GENOMIC DNA]</scope>
    <source>
        <strain evidence="3">cv. Chardonnay</strain>
        <tissue evidence="2">Leaf</tissue>
    </source>
</reference>
<dbReference type="PANTHER" id="PTHR11439">
    <property type="entry name" value="GAG-POL-RELATED RETROTRANSPOSON"/>
    <property type="match status" value="1"/>
</dbReference>
<accession>A0A438GFE5</accession>
<comment type="caution">
    <text evidence="2">The sequence shown here is derived from an EMBL/GenBank/DDBJ whole genome shotgun (WGS) entry which is preliminary data.</text>
</comment>
<dbReference type="CDD" id="cd09272">
    <property type="entry name" value="RNase_HI_RT_Ty1"/>
    <property type="match status" value="1"/>
</dbReference>
<name>A0A438GFE5_VITVI</name>
<dbReference type="InterPro" id="IPR013103">
    <property type="entry name" value="RVT_2"/>
</dbReference>
<protein>
    <submittedName>
        <fullName evidence="2">Retrovirus-related Pol polyprotein from transposon RE2</fullName>
    </submittedName>
</protein>
<dbReference type="Gramene" id="Vitis16g00682.t01">
    <property type="protein sequence ID" value="Vitis16g00682.t01.CDS"/>
    <property type="gene ID" value="Vitis16g00682"/>
</dbReference>